<evidence type="ECO:0000259" key="1">
    <source>
        <dbReference type="Pfam" id="PF02538"/>
    </source>
</evidence>
<accession>A0A9W6J3E2</accession>
<evidence type="ECO:0000313" key="2">
    <source>
        <dbReference type="EMBL" id="GLK69036.1"/>
    </source>
</evidence>
<dbReference type="Proteomes" id="UP001143372">
    <property type="component" value="Unassembled WGS sequence"/>
</dbReference>
<dbReference type="GO" id="GO:0005829">
    <property type="term" value="C:cytosol"/>
    <property type="evidence" value="ECO:0007669"/>
    <property type="project" value="TreeGrafter"/>
</dbReference>
<dbReference type="GO" id="GO:0017168">
    <property type="term" value="F:5-oxoprolinase (ATP-hydrolyzing) activity"/>
    <property type="evidence" value="ECO:0007669"/>
    <property type="project" value="TreeGrafter"/>
</dbReference>
<dbReference type="GO" id="GO:0006749">
    <property type="term" value="P:glutathione metabolic process"/>
    <property type="evidence" value="ECO:0007669"/>
    <property type="project" value="TreeGrafter"/>
</dbReference>
<protein>
    <submittedName>
        <fullName evidence="2">Methylhydantoinase</fullName>
    </submittedName>
</protein>
<organism evidence="2 3">
    <name type="scientific">Hansschlegelia plantiphila</name>
    <dbReference type="NCBI Taxonomy" id="374655"/>
    <lineage>
        <taxon>Bacteria</taxon>
        <taxon>Pseudomonadati</taxon>
        <taxon>Pseudomonadota</taxon>
        <taxon>Alphaproteobacteria</taxon>
        <taxon>Hyphomicrobiales</taxon>
        <taxon>Methylopilaceae</taxon>
        <taxon>Hansschlegelia</taxon>
    </lineage>
</organism>
<gene>
    <name evidence="2" type="ORF">GCM10008179_26740</name>
</gene>
<dbReference type="InterPro" id="IPR045079">
    <property type="entry name" value="Oxoprolinase-like"/>
</dbReference>
<evidence type="ECO:0000313" key="3">
    <source>
        <dbReference type="Proteomes" id="UP001143372"/>
    </source>
</evidence>
<dbReference type="RefSeq" id="WP_271169274.1">
    <property type="nucleotide sequence ID" value="NZ_BSFI01000019.1"/>
</dbReference>
<name>A0A9W6J3E2_9HYPH</name>
<feature type="domain" description="Hydantoinase B/oxoprolinase" evidence="1">
    <location>
        <begin position="3"/>
        <end position="523"/>
    </location>
</feature>
<dbReference type="EMBL" id="BSFI01000019">
    <property type="protein sequence ID" value="GLK69036.1"/>
    <property type="molecule type" value="Genomic_DNA"/>
</dbReference>
<proteinExistence type="predicted"/>
<dbReference type="Pfam" id="PF02538">
    <property type="entry name" value="Hydantoinase_B"/>
    <property type="match status" value="1"/>
</dbReference>
<dbReference type="InterPro" id="IPR003692">
    <property type="entry name" value="Hydantoinase_B"/>
</dbReference>
<dbReference type="PANTHER" id="PTHR11365:SF23">
    <property type="entry name" value="HYPOTHETICAL 5-OXOPROLINASE (EUROFUNG)-RELATED"/>
    <property type="match status" value="1"/>
</dbReference>
<reference evidence="2" key="1">
    <citation type="journal article" date="2014" name="Int. J. Syst. Evol. Microbiol.">
        <title>Complete genome sequence of Corynebacterium casei LMG S-19264T (=DSM 44701T), isolated from a smear-ripened cheese.</title>
        <authorList>
            <consortium name="US DOE Joint Genome Institute (JGI-PGF)"/>
            <person name="Walter F."/>
            <person name="Albersmeier A."/>
            <person name="Kalinowski J."/>
            <person name="Ruckert C."/>
        </authorList>
    </citation>
    <scope>NUCLEOTIDE SEQUENCE</scope>
    <source>
        <strain evidence="2">VKM B-2347</strain>
    </source>
</reference>
<dbReference type="PANTHER" id="PTHR11365">
    <property type="entry name" value="5-OXOPROLINASE RELATED"/>
    <property type="match status" value="1"/>
</dbReference>
<dbReference type="AlphaFoldDB" id="A0A9W6J3E2"/>
<keyword evidence="3" id="KW-1185">Reference proteome</keyword>
<comment type="caution">
    <text evidence="2">The sequence shown here is derived from an EMBL/GenBank/DDBJ whole genome shotgun (WGS) entry which is preliminary data.</text>
</comment>
<reference evidence="2" key="2">
    <citation type="submission" date="2023-01" db="EMBL/GenBank/DDBJ databases">
        <authorList>
            <person name="Sun Q."/>
            <person name="Evtushenko L."/>
        </authorList>
    </citation>
    <scope>NUCLEOTIDE SEQUENCE</scope>
    <source>
        <strain evidence="2">VKM B-2347</strain>
    </source>
</reference>
<sequence>MIDPVTVAVIGSALKALIGESGDALRRSSHSPIIREMLDYSCALFDAGGQAVAEDANIPALLGSMTYSMPHLLAENPTETIAPGDIFIGNDPYRGCTHTLDIHIFAPVFAEGRVIAWVGNLAHHNDIGGTNPGTEGFANRSIYEEGLRFPWVKLVEAGRESVALLRYFENNTRDPIASLGDLRAQIAAAKLGVRRMADVVGKYGVKTLEAAMAERLDQGERRIRKVLADTPDGRGAAEGFLDNDGTGDEPVKIAVSVEVAGDELIVDFTGTDPQMSGGMNCSRTASLSAVIFAVKAAFDPEADQTAGGLRPLRIVLPERTAVNPAFPAAVSLRHLAAQRITDTIVRAISQFKPDLAVAGSFVGFSSLAAECRHPRTGLPVVMADDLGGGMGGNAFYDGLNAVDPYLGNVGLLPMEVCERQYPIRIATTELVPDSGGAGERQGGLGIRRIYEFLDRCDVVFYTEQTRADFAPWGANGGRTGEPARLVLEKADGTRIPITKNRMLVDAGDRLVTVTGGGGGWGDPASRPIERIARDLHEGKISPSKARAAYGYHAPDRT</sequence>